<dbReference type="PANTHER" id="PTHR32097">
    <property type="entry name" value="CAMP-BINDING PROTEIN 1-RELATED"/>
    <property type="match status" value="1"/>
</dbReference>
<accession>A0ABV6SKB3</accession>
<evidence type="ECO:0000313" key="4">
    <source>
        <dbReference type="Proteomes" id="UP001589891"/>
    </source>
</evidence>
<evidence type="ECO:0000259" key="2">
    <source>
        <dbReference type="PROSITE" id="PS50234"/>
    </source>
</evidence>
<evidence type="ECO:0000256" key="1">
    <source>
        <dbReference type="ARBA" id="ARBA00022686"/>
    </source>
</evidence>
<keyword evidence="1" id="KW-0778">Tellurium resistance</keyword>
<dbReference type="PROSITE" id="PS50234">
    <property type="entry name" value="VWFA"/>
    <property type="match status" value="1"/>
</dbReference>
<dbReference type="SMART" id="SM00327">
    <property type="entry name" value="VWA"/>
    <property type="match status" value="1"/>
</dbReference>
<dbReference type="RefSeq" id="WP_376945463.1">
    <property type="nucleotide sequence ID" value="NZ_CP171449.1"/>
</dbReference>
<dbReference type="Proteomes" id="UP001589891">
    <property type="component" value="Unassembled WGS sequence"/>
</dbReference>
<sequence>MLELIQGQRLPLSSITTLNSVEVTFDIQGPLTLDLACFGLDVQGKLSDDRYMVFFNQPESPCQSVRLVNPTTFGLSLAEVPASIDKLVFTAAIDGQGTLRQLGASQFRISDAGIPKAVCAFAGKTFAQERAIILVEFYRKDGAWRLNSVLQGFNEGLEALVHHFGGEVAEDAPAPTPAPPPTGHISLEKKVAAAAPQLVSLAKKAQVSLEKAKLTEVSARVGLILDGSGSMNNQYKQGRVQEVVNRLLPLAVHFDNDGQLDCWAFGDLPQQLSNVNLRNFHDFINTDHGGWRNWELGSRINTEYRVIEQTIEFYRRSKSSTPIYILFISDGGIYDSRRIIKLITDAAKLPIFWQFVGLAGRNYGILEKLDDMTNRVVDNCNFFALDDLHDISEETLYDRLMEEFPGWLKAAKAKGIVA</sequence>
<dbReference type="InterPro" id="IPR051324">
    <property type="entry name" value="Stress/Tellurium_Resist"/>
</dbReference>
<dbReference type="Pfam" id="PF10138">
    <property type="entry name" value="vWA-TerF-like"/>
    <property type="match status" value="1"/>
</dbReference>
<evidence type="ECO:0000313" key="3">
    <source>
        <dbReference type="EMBL" id="MFC0709955.1"/>
    </source>
</evidence>
<dbReference type="PANTHER" id="PTHR32097:SF3">
    <property type="entry name" value="TELLURITE RESISTANCE PROTEIN"/>
    <property type="match status" value="1"/>
</dbReference>
<reference evidence="3 4" key="1">
    <citation type="submission" date="2024-09" db="EMBL/GenBank/DDBJ databases">
        <authorList>
            <person name="Sun Q."/>
            <person name="Mori K."/>
        </authorList>
    </citation>
    <scope>NUCLEOTIDE SEQUENCE [LARGE SCALE GENOMIC DNA]</scope>
    <source>
        <strain evidence="3 4">NCAIM B.01794</strain>
    </source>
</reference>
<feature type="domain" description="VWFA" evidence="2">
    <location>
        <begin position="220"/>
        <end position="400"/>
    </location>
</feature>
<gene>
    <name evidence="3" type="ORF">ACFFGX_10375</name>
</gene>
<organism evidence="3 4">
    <name type="scientific">Azorhizophilus paspali</name>
    <name type="common">Azotobacter paspali</name>
    <dbReference type="NCBI Taxonomy" id="69963"/>
    <lineage>
        <taxon>Bacteria</taxon>
        <taxon>Pseudomonadati</taxon>
        <taxon>Pseudomonadota</taxon>
        <taxon>Gammaproteobacteria</taxon>
        <taxon>Pseudomonadales</taxon>
        <taxon>Pseudomonadaceae</taxon>
        <taxon>Azorhizophilus</taxon>
    </lineage>
</organism>
<dbReference type="Gene3D" id="2.60.60.30">
    <property type="entry name" value="sav2460 like domains"/>
    <property type="match status" value="1"/>
</dbReference>
<dbReference type="SUPFAM" id="SSF53300">
    <property type="entry name" value="vWA-like"/>
    <property type="match status" value="1"/>
</dbReference>
<dbReference type="InterPro" id="IPR002035">
    <property type="entry name" value="VWF_A"/>
</dbReference>
<dbReference type="Pfam" id="PF02342">
    <property type="entry name" value="TerD"/>
    <property type="match status" value="1"/>
</dbReference>
<protein>
    <submittedName>
        <fullName evidence="3">VWA domain-containing protein</fullName>
    </submittedName>
</protein>
<dbReference type="InterPro" id="IPR036465">
    <property type="entry name" value="vWFA_dom_sf"/>
</dbReference>
<dbReference type="Gene3D" id="3.40.50.410">
    <property type="entry name" value="von Willebrand factor, type A domain"/>
    <property type="match status" value="1"/>
</dbReference>
<dbReference type="CDD" id="cd06974">
    <property type="entry name" value="TerD_like"/>
    <property type="match status" value="1"/>
</dbReference>
<dbReference type="InterPro" id="IPR003325">
    <property type="entry name" value="TerD"/>
</dbReference>
<dbReference type="EMBL" id="JBHLSS010000063">
    <property type="protein sequence ID" value="MFC0709955.1"/>
    <property type="molecule type" value="Genomic_DNA"/>
</dbReference>
<name>A0ABV6SKB3_AZOPA</name>
<keyword evidence="4" id="KW-1185">Reference proteome</keyword>
<comment type="caution">
    <text evidence="3">The sequence shown here is derived from an EMBL/GenBank/DDBJ whole genome shotgun (WGS) entry which is preliminary data.</text>
</comment>
<proteinExistence type="predicted"/>
<dbReference type="InterPro" id="IPR019303">
    <property type="entry name" value="vWA_TerF_C"/>
</dbReference>